<evidence type="ECO:0000313" key="2">
    <source>
        <dbReference type="EMBL" id="KAK0394736.1"/>
    </source>
</evidence>
<feature type="compositionally biased region" description="Polar residues" evidence="1">
    <location>
        <begin position="2279"/>
        <end position="2289"/>
    </location>
</feature>
<organism evidence="2 3">
    <name type="scientific">Steinernema hermaphroditum</name>
    <dbReference type="NCBI Taxonomy" id="289476"/>
    <lineage>
        <taxon>Eukaryota</taxon>
        <taxon>Metazoa</taxon>
        <taxon>Ecdysozoa</taxon>
        <taxon>Nematoda</taxon>
        <taxon>Chromadorea</taxon>
        <taxon>Rhabditida</taxon>
        <taxon>Tylenchina</taxon>
        <taxon>Panagrolaimomorpha</taxon>
        <taxon>Strongyloidoidea</taxon>
        <taxon>Steinernematidae</taxon>
        <taxon>Steinernema</taxon>
    </lineage>
</organism>
<feature type="compositionally biased region" description="Acidic residues" evidence="1">
    <location>
        <begin position="1386"/>
        <end position="1410"/>
    </location>
</feature>
<feature type="compositionally biased region" description="Basic and acidic residues" evidence="1">
    <location>
        <begin position="2313"/>
        <end position="2326"/>
    </location>
</feature>
<dbReference type="Proteomes" id="UP001175271">
    <property type="component" value="Unassembled WGS sequence"/>
</dbReference>
<feature type="compositionally biased region" description="Basic and acidic residues" evidence="1">
    <location>
        <begin position="3147"/>
        <end position="3158"/>
    </location>
</feature>
<feature type="region of interest" description="Disordered" evidence="1">
    <location>
        <begin position="2243"/>
        <end position="2359"/>
    </location>
</feature>
<sequence length="3454" mass="396379">MPSKDKTMDIRPSESWENGKLRSAKEVFLFMHPTVRISRNIRALWFFDHLRKKIKIGPDQYEKSSQIEVVGIVPEEGTETFPHEEYVITENTMVTYMSHLYRLVFILDMSPSTFVVESNGSVLQLRVMVSLRRSLENVTREFHYPGSNRNHRPKVYISICVFSPFIAVAGDHVLLQGVLLDSENLEAVLETVNRKLDLFLANLWRSANEQLCTWNKERRRMRFQGDGLASLVYNEATECDSRGFVQPEWALIFMLRMGLLGVQMLPENTQSNIIVITDGVVGMPNAQAMAQLLTQLRSFTVSCSFIQLTPPLADDTVFGNFSSPELLQFLAMATFGTYIYDQNSIPESAPLQLNVFHRAFLCWSFQRALASNEFIYDLIDKINPEFASLSNRDIVKRVYKKNKHYTSLENLLYVRLREGYTLREVKLLRDNGLTARPNFDNDYFEEDEHKNTTYLLVELRLPWKPFVFISYDIKLPWNSSSSSSKRELVQIEVSLEAPFHLLKDFLSSEKFGSEQRQNSVDALKSSMRSVIQADRLLLHIHKFNTDQQYYTIPSEVTEAFALFTTGTTSDQSIVVSRDMQMRNPKFVEFWYLVCGMDEGIWQKWVHTHTIRLILSPDEPIPAKLFTGNTQLSVRTSYTKLHDLLKGLTSFTLVQFQSYIKFVYGKEDPKVPKYFYIVRTSQEGPCVILKIAFLGGIGAPDRKCVEEELKRQLTIMAIPKDLHYTSTNKFPDFRKTYERPKSQQYSVTKKEQLAVTIVTKPLERILIRYKGFPKNYDGIVRLEDETQDAHIKDIVLHNSVANYLVCRRRIWCIPRMFKKAEPMPFEAAEYILHVILQRHLHQGFKIAHSENGVLTLCRQSARQTIEQFVLFPPSTSMNGYKVPGTGTSLDEYHHSECEMFLITEMWTEPDSSFEFNKERVYKMSAKRVERDADLIAVLSTFDQLTRACETHLRSCIIFGLASCKEQKVFDHLNHSVAVSHSSFDLCKLLKYSTEKHLLLFPAIGFDDSDPKSRHRLGKLLHCLHCEMTSVSDVCLNVKDGSAWYDMIQDLDYHFEDTESVSSKKSRREKIKHQEFQNMRIYVSRISPFRLIVVVMLVGIDDVLEVTSVEQPTVPVLVFHLDEPIMAKKIALCDSSLPVCWHIDDFRSRKENVLAMLNQQIQDNKMPNESVIEYSWFQQSRMPQEQGVFSTSFSFSSYCDIIEEKVFSRAFIAAVFSSLMDEVYVPEEIFREAMEDRSDHTTIAINGIARIQAAVCSHVDQYEENFATDDDDDDSSMLSKKTCGLSLLNIDYLLQKYNFKPVPNMPTYFFYCPNLDRERDDAVLNTMRIEAVDMTSESEEEGLRETEESSVGEACSSLANENANSEHGSDDFAPCDVDTESSRLQSVDENDDCESALQGEESENGEEGQEEGAAEHENNSSSDSSFACESPDDSDAGSDVSHRNIDAYWQSYLVVCPLFVQFSCTVKSLEGSVINFPLSKLPYCLTQCFDRRRSNDMCGSEVTIDMYVLTWTAPLSTISEQYFEEFQRDYITYDYNKMYESQISFRMEDDVLERSNYAKSSLMDDLPDRERCIILQLQSGLENLIESERLLFLSRSKEQNATKTNINDIVEFVREATDAFLEDFTLLSPNCPPFVSVPYKEFDCKFVIDWAEGVTRLCRRLDGHVLCANSYQLSALPRRKRENRLYLFCDSVSNASPSSAKRNSHYHRFFECERQDEWIGVDEERQALDAPKDECHQFNDFWLVVKAEKKTQKIGVYLCQRHSMVNDAAYDELCAFVKKSVKQTNQDILLKRLHRTLTCDPLLVAPSSSDECSDKPDSVSSEDGIDIVPDLPELDPDRFENFNNRHFACEMVWSHWFEIHPRLIDARFNGEYAENSINAPAAFGALTMGLQQLAVLNRKNLFVFLDDAGNFHYLRLHTHSKSYLETSPSSSSKEWLIENISRFRTSILLCVYGVNEPTEQITVCLRDVLQKRLDQCVMEAIVYSFAKNSQAQLNIPDVSFIQPEGSEPFNKVYFTIPKLIDEFLGSYAFFLKQLLLTFSVTPRIRERSGSSRKSSTISSSAFMPYLARSSKAEFTRIQDSSAFFLVVKPPEYGSRNVGVALIDISFVKPDGNPKELPNPPKMSMSTRRIYPATGGAAGNRGRLSQELTKTSTVASLSDMKFAGVDTLVQCAIWQVGDVGLQELQEKVRVSVQQALCDMVTEYGLLSNFLFDSNHTPFSPGYRNVDSPRATTGKCTFKCMITNATTEHQRHHSSEQNHHASPVQLLPKRSSSGSASPANPSLGQLQRASTASMFPFNGTAHSHSQPSTHPPSVCGDFEHRTSDGEESDRVMGGGFAKTGGAKLQQKNSLDHPRRRPSGPGAAPMDCLQMNFVISMAEWFDHVVKELSKLTTVCKSVRKTEFSLDCDIAASKLMQVIYRELSGVLPRDTLTIYQSHEADSLKSGRRFQPISPEDIAAYEYQDLGRVLTHVNETIDIILVGYEKMHYNLRELHPTHPTAPDNVQSVQDAEAYQMHMPEVDRNIPRQRLLYLIISGETLTLYMYNYVDEIVSSVEKVVTTAVSWINARSWLLRGIGQQKMGIYHLNSIKKSETHDNPYMRLTWMDPKLLVECDYPKPSMTNMTIRPSIPHAEAQIYFRTYRNSELCFAPRNLDENSIFYGQTAQMLELRSELLTGIQKRQYLAGVHRDMLAGSFEDIEDEVFREFMTRSRDVHFVKTPILLLKSWRLRIGEIRAAGNVMQSYAKRKMSIARSNVSSASTGTKLGFRKPCVRKRTSQCEEEPAMFRIQYMLLKDYVEYLKSCKFRILRIQDKTEIKTCCEIVNGELVFHPEIPIAPVFWMYRPLDCGIIFCNLSFLKPYFGVRFFIWNSHTEDHCNNGSAADGQSSDGDEHDDESLLRLEHFKNLIISKSHVHSFTYDFHLRTIAMYLMGKDEHGLFSTGFDAEGFLTDFLKYYEGRPPNARNCVYEDQVKYEQIVTRSEISDFFLNEKLAVCRKDQWRIMKLRARSVPNNDSYMLIAREEQEFCNEQYGTVRVVILDRSHEHRDRPHQNIVLKFYVVLISESVFPMADAYLEGSMEPQLGEFKTLESYPEEEEDEFDPTDDDLFSSRTDDLMTTSVFNHSDNSQTPVRRRFCSGDTVLMNARKRKNSMARRRTSTDAEALRGHSGDIMTSSDSDLTSAGKRHTKLDFYDGDLSPATSKLSIQKIPPRRHRRSQNRHDRERHSIVAREQVTYIHYVSPRQQMLQGFLGDTVLHCKRALQKWLDEADWYCRRDKLWTSLFSSTVDNARVMSNSIVGPGRLELTLSREENRPTVRQVTNTEMSPNEFETLMNMAAVDSLAGEVPDLCNILSKADHLSIFKYVVDYFGDRCRFFDHVKKFLLIIDPNNVQTVAVLLRYDPKKKLLELLTMHKDRDMVSEAYAEKFKNDELTLIHEVSTCLMSYIWADLLQSPLSTGSKRGNKSS</sequence>
<feature type="compositionally biased region" description="Low complexity" evidence="1">
    <location>
        <begin position="2267"/>
        <end position="2278"/>
    </location>
</feature>
<feature type="compositionally biased region" description="Basic residues" evidence="1">
    <location>
        <begin position="3137"/>
        <end position="3146"/>
    </location>
</feature>
<evidence type="ECO:0008006" key="4">
    <source>
        <dbReference type="Google" id="ProtNLM"/>
    </source>
</evidence>
<feature type="compositionally biased region" description="Low complexity" evidence="1">
    <location>
        <begin position="2298"/>
        <end position="2309"/>
    </location>
</feature>
<dbReference type="InterPro" id="IPR033228">
    <property type="entry name" value="SZT2"/>
</dbReference>
<accession>A0AA39GX50</accession>
<feature type="compositionally biased region" description="Polar residues" evidence="1">
    <location>
        <begin position="1355"/>
        <end position="1364"/>
    </location>
</feature>
<dbReference type="PANTHER" id="PTHR14918">
    <property type="entry name" value="KICSTOR COMPLEX PROTEIN SZT2"/>
    <property type="match status" value="1"/>
</dbReference>
<reference evidence="2" key="1">
    <citation type="submission" date="2023-06" db="EMBL/GenBank/DDBJ databases">
        <title>Genomic analysis of the entomopathogenic nematode Steinernema hermaphroditum.</title>
        <authorList>
            <person name="Schwarz E.M."/>
            <person name="Heppert J.K."/>
            <person name="Baniya A."/>
            <person name="Schwartz H.T."/>
            <person name="Tan C.-H."/>
            <person name="Antoshechkin I."/>
            <person name="Sternberg P.W."/>
            <person name="Goodrich-Blair H."/>
            <person name="Dillman A.R."/>
        </authorList>
    </citation>
    <scope>NUCLEOTIDE SEQUENCE</scope>
    <source>
        <strain evidence="2">PS9179</strain>
        <tissue evidence="2">Whole animal</tissue>
    </source>
</reference>
<evidence type="ECO:0000256" key="1">
    <source>
        <dbReference type="SAM" id="MobiDB-lite"/>
    </source>
</evidence>
<name>A0AA39GX50_9BILA</name>
<feature type="region of interest" description="Disordered" evidence="1">
    <location>
        <begin position="3137"/>
        <end position="3171"/>
    </location>
</feature>
<dbReference type="GO" id="GO:0005777">
    <property type="term" value="C:peroxisome"/>
    <property type="evidence" value="ECO:0007669"/>
    <property type="project" value="InterPro"/>
</dbReference>
<protein>
    <recommendedName>
        <fullName evidence="4">Protein SZT2</fullName>
    </recommendedName>
</protein>
<dbReference type="EMBL" id="JAUCMV010000005">
    <property type="protein sequence ID" value="KAK0394736.1"/>
    <property type="molecule type" value="Genomic_DNA"/>
</dbReference>
<feature type="compositionally biased region" description="Polar residues" evidence="1">
    <location>
        <begin position="3161"/>
        <end position="3170"/>
    </location>
</feature>
<comment type="caution">
    <text evidence="2">The sequence shown here is derived from an EMBL/GenBank/DDBJ whole genome shotgun (WGS) entry which is preliminary data.</text>
</comment>
<keyword evidence="3" id="KW-1185">Reference proteome</keyword>
<feature type="region of interest" description="Disordered" evidence="1">
    <location>
        <begin position="1329"/>
        <end position="1437"/>
    </location>
</feature>
<evidence type="ECO:0000313" key="3">
    <source>
        <dbReference type="Proteomes" id="UP001175271"/>
    </source>
</evidence>
<proteinExistence type="predicted"/>
<gene>
    <name evidence="2" type="ORF">QR680_000909</name>
</gene>
<dbReference type="PANTHER" id="PTHR14918:SF3">
    <property type="entry name" value="KICSTOR COMPLEX PROTEIN SZT2"/>
    <property type="match status" value="1"/>
</dbReference>